<feature type="non-terminal residue" evidence="2">
    <location>
        <position position="1"/>
    </location>
</feature>
<dbReference type="AlphaFoldDB" id="A0A151IC98"/>
<organism evidence="2 3">
    <name type="scientific">Cyphomyrmex costatus</name>
    <dbReference type="NCBI Taxonomy" id="456900"/>
    <lineage>
        <taxon>Eukaryota</taxon>
        <taxon>Metazoa</taxon>
        <taxon>Ecdysozoa</taxon>
        <taxon>Arthropoda</taxon>
        <taxon>Hexapoda</taxon>
        <taxon>Insecta</taxon>
        <taxon>Pterygota</taxon>
        <taxon>Neoptera</taxon>
        <taxon>Endopterygota</taxon>
        <taxon>Hymenoptera</taxon>
        <taxon>Apocrita</taxon>
        <taxon>Aculeata</taxon>
        <taxon>Formicoidea</taxon>
        <taxon>Formicidae</taxon>
        <taxon>Myrmicinae</taxon>
        <taxon>Cyphomyrmex</taxon>
    </lineage>
</organism>
<dbReference type="EMBL" id="KQ978078">
    <property type="protein sequence ID" value="KYM97196.1"/>
    <property type="molecule type" value="Genomic_DNA"/>
</dbReference>
<sequence>RRPEILRKINERYGQRNNVAAIRNRDKEPRPRECCRASCRNCRQRTTEVPSRRSGRRRACDRFGSGLIGPAPQPIARRRSPRSPPMRVVM</sequence>
<gene>
    <name evidence="2" type="ORF">ALC62_12142</name>
</gene>
<accession>A0A151IC98</accession>
<proteinExistence type="predicted"/>
<evidence type="ECO:0000256" key="1">
    <source>
        <dbReference type="SAM" id="MobiDB-lite"/>
    </source>
</evidence>
<keyword evidence="3" id="KW-1185">Reference proteome</keyword>
<dbReference type="Proteomes" id="UP000078542">
    <property type="component" value="Unassembled WGS sequence"/>
</dbReference>
<evidence type="ECO:0000313" key="2">
    <source>
        <dbReference type="EMBL" id="KYM97196.1"/>
    </source>
</evidence>
<reference evidence="2 3" key="1">
    <citation type="submission" date="2016-03" db="EMBL/GenBank/DDBJ databases">
        <title>Cyphomyrmex costatus WGS genome.</title>
        <authorList>
            <person name="Nygaard S."/>
            <person name="Hu H."/>
            <person name="Boomsma J."/>
            <person name="Zhang G."/>
        </authorList>
    </citation>
    <scope>NUCLEOTIDE SEQUENCE [LARGE SCALE GENOMIC DNA]</scope>
    <source>
        <strain evidence="2">MS0001</strain>
        <tissue evidence="2">Whole body</tissue>
    </source>
</reference>
<name>A0A151IC98_9HYME</name>
<protein>
    <submittedName>
        <fullName evidence="2">Uncharacterized protein</fullName>
    </submittedName>
</protein>
<evidence type="ECO:0000313" key="3">
    <source>
        <dbReference type="Proteomes" id="UP000078542"/>
    </source>
</evidence>
<feature type="region of interest" description="Disordered" evidence="1">
    <location>
        <begin position="50"/>
        <end position="90"/>
    </location>
</feature>